<dbReference type="InterPro" id="IPR011009">
    <property type="entry name" value="Kinase-like_dom_sf"/>
</dbReference>
<feature type="binding site" evidence="3">
    <location>
        <position position="233"/>
    </location>
    <ligand>
        <name>ATP</name>
        <dbReference type="ChEBI" id="CHEBI:30616"/>
    </ligand>
</feature>
<keyword evidence="1 3" id="KW-0547">Nucleotide-binding</keyword>
<sequence>MFEPQSHHILSLPGSASGYSHPLAQQQPPSPSSTQQPLQARRLFADLPNFSELATYGNSQSSNGAPRAICSGNYHATNPTALKIVTNASVPPRCPTSSGRSKPAGLMVSTINLPPPSGPPPNRPLPPRPVPVPGQHYGRDAASIGSSQSHQHQQQRNVKKFAAAQAAYPSPDNLPAVQPASMAARYLTRHQIHSVFASRYTIDQELGSGGFGFVCSAVSHADGQEVAVKFILKSKVPAQGWARDSELGVVPMEVFMLKNISHTNIIKYLDFYEDMTFFYLVTELHGAPWTSSRTDLHTQSLPAQLIHPSDQHSNHLLPSPVTPGNFFNEDIARAGPGGLVSTSPTSITMPYSQSGPRSPPPSPMMPKLSRRPSMDLFECIEQHDRLTEPQARCVFGQIISAIRHLHSLGVVHRDIKDENILVNESFHVKLIDFGSAAFIPQPPSGKLFDRFLGTIQYASPEILKGEKYRGPEAEVWALGCCLYIMLNGEVPFTTPQQAASQPYTFPKHGLSASCINLLDAMLHKKPSRRPTVLDVAEHPWLTDI</sequence>
<dbReference type="STRING" id="109895.A0A507E197"/>
<dbReference type="SUPFAM" id="SSF56112">
    <property type="entry name" value="Protein kinase-like (PK-like)"/>
    <property type="match status" value="1"/>
</dbReference>
<feature type="domain" description="Protein kinase" evidence="5">
    <location>
        <begin position="200"/>
        <end position="541"/>
    </location>
</feature>
<comment type="caution">
    <text evidence="6">The sequence shown here is derived from an EMBL/GenBank/DDBJ whole genome shotgun (WGS) entry which is preliminary data.</text>
</comment>
<dbReference type="SMART" id="SM00220">
    <property type="entry name" value="S_TKc"/>
    <property type="match status" value="1"/>
</dbReference>
<dbReference type="Gene3D" id="1.10.510.10">
    <property type="entry name" value="Transferase(Phosphotransferase) domain 1"/>
    <property type="match status" value="1"/>
</dbReference>
<evidence type="ECO:0000313" key="7">
    <source>
        <dbReference type="Proteomes" id="UP000318582"/>
    </source>
</evidence>
<evidence type="ECO:0000313" key="6">
    <source>
        <dbReference type="EMBL" id="TPX57512.1"/>
    </source>
</evidence>
<dbReference type="Proteomes" id="UP000318582">
    <property type="component" value="Unassembled WGS sequence"/>
</dbReference>
<dbReference type="PROSITE" id="PS00107">
    <property type="entry name" value="PROTEIN_KINASE_ATP"/>
    <property type="match status" value="1"/>
</dbReference>
<feature type="compositionally biased region" description="Pro residues" evidence="4">
    <location>
        <begin position="113"/>
        <end position="132"/>
    </location>
</feature>
<dbReference type="GO" id="GO:0004674">
    <property type="term" value="F:protein serine/threonine kinase activity"/>
    <property type="evidence" value="ECO:0007669"/>
    <property type="project" value="TreeGrafter"/>
</dbReference>
<dbReference type="EMBL" id="QEAQ01000051">
    <property type="protein sequence ID" value="TPX57512.1"/>
    <property type="molecule type" value="Genomic_DNA"/>
</dbReference>
<feature type="compositionally biased region" description="Low complexity" evidence="4">
    <location>
        <begin position="146"/>
        <end position="155"/>
    </location>
</feature>
<accession>A0A507E197</accession>
<keyword evidence="7" id="KW-1185">Reference proteome</keyword>
<gene>
    <name evidence="6" type="ORF">PhCBS80983_g03797</name>
</gene>
<dbReference type="InterPro" id="IPR017441">
    <property type="entry name" value="Protein_kinase_ATP_BS"/>
</dbReference>
<evidence type="ECO:0000256" key="1">
    <source>
        <dbReference type="ARBA" id="ARBA00022741"/>
    </source>
</evidence>
<dbReference type="GO" id="GO:0005524">
    <property type="term" value="F:ATP binding"/>
    <property type="evidence" value="ECO:0007669"/>
    <property type="project" value="UniProtKB-UniRule"/>
</dbReference>
<protein>
    <recommendedName>
        <fullName evidence="5">Protein kinase domain-containing protein</fullName>
    </recommendedName>
</protein>
<dbReference type="Gene3D" id="3.30.200.20">
    <property type="entry name" value="Phosphorylase Kinase, domain 1"/>
    <property type="match status" value="1"/>
</dbReference>
<dbReference type="PROSITE" id="PS00108">
    <property type="entry name" value="PROTEIN_KINASE_ST"/>
    <property type="match status" value="1"/>
</dbReference>
<evidence type="ECO:0000256" key="4">
    <source>
        <dbReference type="SAM" id="MobiDB-lite"/>
    </source>
</evidence>
<evidence type="ECO:0000259" key="5">
    <source>
        <dbReference type="PROSITE" id="PS50011"/>
    </source>
</evidence>
<organism evidence="6 7">
    <name type="scientific">Powellomyces hirtus</name>
    <dbReference type="NCBI Taxonomy" id="109895"/>
    <lineage>
        <taxon>Eukaryota</taxon>
        <taxon>Fungi</taxon>
        <taxon>Fungi incertae sedis</taxon>
        <taxon>Chytridiomycota</taxon>
        <taxon>Chytridiomycota incertae sedis</taxon>
        <taxon>Chytridiomycetes</taxon>
        <taxon>Spizellomycetales</taxon>
        <taxon>Powellomycetaceae</taxon>
        <taxon>Powellomyces</taxon>
    </lineage>
</organism>
<feature type="compositionally biased region" description="Low complexity" evidence="4">
    <location>
        <begin position="22"/>
        <end position="40"/>
    </location>
</feature>
<evidence type="ECO:0000256" key="2">
    <source>
        <dbReference type="ARBA" id="ARBA00022840"/>
    </source>
</evidence>
<dbReference type="InterPro" id="IPR008271">
    <property type="entry name" value="Ser/Thr_kinase_AS"/>
</dbReference>
<evidence type="ECO:0000256" key="3">
    <source>
        <dbReference type="PROSITE-ProRule" id="PRU10141"/>
    </source>
</evidence>
<dbReference type="Pfam" id="PF00069">
    <property type="entry name" value="Pkinase"/>
    <property type="match status" value="2"/>
</dbReference>
<dbReference type="PANTHER" id="PTHR24346:SF72">
    <property type="entry name" value="CAMK PROTEIN KINASE"/>
    <property type="match status" value="1"/>
</dbReference>
<dbReference type="PROSITE" id="PS50011">
    <property type="entry name" value="PROTEIN_KINASE_DOM"/>
    <property type="match status" value="1"/>
</dbReference>
<proteinExistence type="predicted"/>
<dbReference type="PANTHER" id="PTHR24346">
    <property type="entry name" value="MAP/MICROTUBULE AFFINITY-REGULATING KINASE"/>
    <property type="match status" value="1"/>
</dbReference>
<dbReference type="AlphaFoldDB" id="A0A507E197"/>
<keyword evidence="2 3" id="KW-0067">ATP-binding</keyword>
<dbReference type="FunFam" id="1.10.510.10:FF:000571">
    <property type="entry name" value="Maternal embryonic leucine zipper kinase"/>
    <property type="match status" value="1"/>
</dbReference>
<name>A0A507E197_9FUNG</name>
<dbReference type="GO" id="GO:0005634">
    <property type="term" value="C:nucleus"/>
    <property type="evidence" value="ECO:0007669"/>
    <property type="project" value="TreeGrafter"/>
</dbReference>
<dbReference type="GO" id="GO:0005829">
    <property type="term" value="C:cytosol"/>
    <property type="evidence" value="ECO:0007669"/>
    <property type="project" value="TreeGrafter"/>
</dbReference>
<reference evidence="6 7" key="1">
    <citation type="journal article" date="2019" name="Sci. Rep.">
        <title>Comparative genomics of chytrid fungi reveal insights into the obligate biotrophic and pathogenic lifestyle of Synchytrium endobioticum.</title>
        <authorList>
            <person name="van de Vossenberg B.T.L.H."/>
            <person name="Warris S."/>
            <person name="Nguyen H.D.T."/>
            <person name="van Gent-Pelzer M.P.E."/>
            <person name="Joly D.L."/>
            <person name="van de Geest H.C."/>
            <person name="Bonants P.J.M."/>
            <person name="Smith D.S."/>
            <person name="Levesque C.A."/>
            <person name="van der Lee T.A.J."/>
        </authorList>
    </citation>
    <scope>NUCLEOTIDE SEQUENCE [LARGE SCALE GENOMIC DNA]</scope>
    <source>
        <strain evidence="6 7">CBS 809.83</strain>
    </source>
</reference>
<dbReference type="InterPro" id="IPR000719">
    <property type="entry name" value="Prot_kinase_dom"/>
</dbReference>
<dbReference type="GO" id="GO:0035556">
    <property type="term" value="P:intracellular signal transduction"/>
    <property type="evidence" value="ECO:0007669"/>
    <property type="project" value="TreeGrafter"/>
</dbReference>
<dbReference type="FunFam" id="3.30.200.20:FF:000314">
    <property type="entry name" value="Serine/threonine protein kinase"/>
    <property type="match status" value="1"/>
</dbReference>
<feature type="region of interest" description="Disordered" evidence="4">
    <location>
        <begin position="1"/>
        <end position="40"/>
    </location>
</feature>
<feature type="region of interest" description="Disordered" evidence="4">
    <location>
        <begin position="112"/>
        <end position="156"/>
    </location>
</feature>
<dbReference type="GO" id="GO:0045719">
    <property type="term" value="P:negative regulation of glycogen biosynthetic process"/>
    <property type="evidence" value="ECO:0007669"/>
    <property type="project" value="TreeGrafter"/>
</dbReference>